<gene>
    <name evidence="2" type="ORF">BLA18112_01205</name>
</gene>
<proteinExistence type="predicted"/>
<evidence type="ECO:0000313" key="3">
    <source>
        <dbReference type="Proteomes" id="UP000494274"/>
    </source>
</evidence>
<organism evidence="2 3">
    <name type="scientific">Burkholderia lata (strain ATCC 17760 / DSM 23089 / LMG 22485 / NCIMB 9086 / R18194 / 383)</name>
    <dbReference type="NCBI Taxonomy" id="482957"/>
    <lineage>
        <taxon>Bacteria</taxon>
        <taxon>Pseudomonadati</taxon>
        <taxon>Pseudomonadota</taxon>
        <taxon>Betaproteobacteria</taxon>
        <taxon>Burkholderiales</taxon>
        <taxon>Burkholderiaceae</taxon>
        <taxon>Burkholderia</taxon>
        <taxon>Burkholderia cepacia complex</taxon>
    </lineage>
</organism>
<reference evidence="2 3" key="1">
    <citation type="submission" date="2019-09" db="EMBL/GenBank/DDBJ databases">
        <authorList>
            <person name="Depoorter E."/>
        </authorList>
    </citation>
    <scope>NUCLEOTIDE SEQUENCE [LARGE SCALE GENOMIC DNA]</scope>
    <source>
        <strain evidence="2">R-18112</strain>
    </source>
</reference>
<dbReference type="InterPro" id="IPR022123">
    <property type="entry name" value="DUF3658"/>
</dbReference>
<dbReference type="AlphaFoldDB" id="A0A6P2TZT0"/>
<accession>A0A6P2TZT0</accession>
<protein>
    <recommendedName>
        <fullName evidence="1">DUF3658 domain-containing protein</fullName>
    </recommendedName>
</protein>
<evidence type="ECO:0000313" key="2">
    <source>
        <dbReference type="EMBL" id="VWC62531.1"/>
    </source>
</evidence>
<evidence type="ECO:0000259" key="1">
    <source>
        <dbReference type="Pfam" id="PF12395"/>
    </source>
</evidence>
<dbReference type="Pfam" id="PF12395">
    <property type="entry name" value="DUF3658"/>
    <property type="match status" value="1"/>
</dbReference>
<dbReference type="Proteomes" id="UP000494274">
    <property type="component" value="Unassembled WGS sequence"/>
</dbReference>
<dbReference type="EMBL" id="CABVQI010000003">
    <property type="protein sequence ID" value="VWC62531.1"/>
    <property type="molecule type" value="Genomic_DNA"/>
</dbReference>
<name>A0A6P2TZT0_BURL3</name>
<feature type="domain" description="DUF3658" evidence="1">
    <location>
        <begin position="144"/>
        <end position="242"/>
    </location>
</feature>
<sequence>MSHKSDHRPTIHITFSEASLNIITSAISNGELSGSCILIAGNWHLGPLRRRTTQTLAAWFSKHIGYVPDNVVIDGSTVTIKRHDKTCAWVNTSSSEEYANFLHWASTCKLQSISLIRFSDNDTLSEPFGIADVARLIDTALETAPQEISLYTQEWAKLVNENSDFRLIDPSGKIQSFTSSHFDRYITDAISTSWKSSPEVVLHIMETLDAERQCFPGDIFLYHRIEKFVASGIVEKQTDSDVTRTKIRSVTR</sequence>